<dbReference type="EMBL" id="BSNC01000004">
    <property type="protein sequence ID" value="GLP96078.1"/>
    <property type="molecule type" value="Genomic_DNA"/>
</dbReference>
<dbReference type="Gene3D" id="1.25.40.10">
    <property type="entry name" value="Tetratricopeptide repeat domain"/>
    <property type="match status" value="1"/>
</dbReference>
<sequence>MSVIRVLDFQQSQDKRIIEQQAQKVLGSDAFEQSPKLHELLKYLLAQTLDGNGDRLKQLTIAIDVFDRGADFDHQTDPIVRIQAGRLRRALENYYLKDGRLDDVLIEIPKGRYQAEFSLRDVRESSVNPDNPEAELPSLLQPRLVVLPFQQIGSHPDQALFSFGFSEQLATELARFDHLQVVSLIGSGQAGEMTHADCQTLIEKQDITFLVTGSVQYHKQRMRLNVRLLMAQSQQQVWAEVFDCNMDTNELFDVQSQIIAEIVAEIASTFGIIHRQLFASDNFQQAKQLSSYQATLKYRKYLLTLAQADFDDALSALEQTVAREPNFELAWAMLSVLYFDADKLNLGRVEGAVEKGVRCANKAVELNAASQEAQMALLLSYQSQGNQQGVLTTAPQVAQMNPNAAFQIGLAGWTLCLAGDFVQGMELMTASKRLNPFRPPWFSLADSLNHLMQNQLHEAEKALDQFALHQVFWHPLMKTVLQVEQGQIKQAQSSYKRLLEMAPNFGQNRMSIITSLISCPRILKRIDKNLDTLSNRA</sequence>
<proteinExistence type="predicted"/>
<keyword evidence="2" id="KW-1185">Reference proteome</keyword>
<reference evidence="1" key="1">
    <citation type="journal article" date="2014" name="Int. J. Syst. Evol. Microbiol.">
        <title>Complete genome sequence of Corynebacterium casei LMG S-19264T (=DSM 44701T), isolated from a smear-ripened cheese.</title>
        <authorList>
            <consortium name="US DOE Joint Genome Institute (JGI-PGF)"/>
            <person name="Walter F."/>
            <person name="Albersmeier A."/>
            <person name="Kalinowski J."/>
            <person name="Ruckert C."/>
        </authorList>
    </citation>
    <scope>NUCLEOTIDE SEQUENCE</scope>
    <source>
        <strain evidence="1">NBRC 101628</strain>
    </source>
</reference>
<reference evidence="1" key="2">
    <citation type="submission" date="2023-01" db="EMBL/GenBank/DDBJ databases">
        <title>Draft genome sequence of Paraferrimonas sedimenticola strain NBRC 101628.</title>
        <authorList>
            <person name="Sun Q."/>
            <person name="Mori K."/>
        </authorList>
    </citation>
    <scope>NUCLEOTIDE SEQUENCE</scope>
    <source>
        <strain evidence="1">NBRC 101628</strain>
    </source>
</reference>
<evidence type="ECO:0008006" key="3">
    <source>
        <dbReference type="Google" id="ProtNLM"/>
    </source>
</evidence>
<evidence type="ECO:0000313" key="1">
    <source>
        <dbReference type="EMBL" id="GLP96078.1"/>
    </source>
</evidence>
<gene>
    <name evidence="1" type="ORF">GCM10007895_13840</name>
</gene>
<protein>
    <recommendedName>
        <fullName evidence="3">TolB amino-terminal domain-containing protein</fullName>
    </recommendedName>
</protein>
<dbReference type="InterPro" id="IPR011990">
    <property type="entry name" value="TPR-like_helical_dom_sf"/>
</dbReference>
<organism evidence="1 2">
    <name type="scientific">Paraferrimonas sedimenticola</name>
    <dbReference type="NCBI Taxonomy" id="375674"/>
    <lineage>
        <taxon>Bacteria</taxon>
        <taxon>Pseudomonadati</taxon>
        <taxon>Pseudomonadota</taxon>
        <taxon>Gammaproteobacteria</taxon>
        <taxon>Alteromonadales</taxon>
        <taxon>Ferrimonadaceae</taxon>
        <taxon>Paraferrimonas</taxon>
    </lineage>
</organism>
<dbReference type="AlphaFoldDB" id="A0AA37RW30"/>
<accession>A0AA37RW30</accession>
<comment type="caution">
    <text evidence="1">The sequence shown here is derived from an EMBL/GenBank/DDBJ whole genome shotgun (WGS) entry which is preliminary data.</text>
</comment>
<dbReference type="Proteomes" id="UP001161422">
    <property type="component" value="Unassembled WGS sequence"/>
</dbReference>
<dbReference type="RefSeq" id="WP_095506921.1">
    <property type="nucleotide sequence ID" value="NZ_BSNC01000004.1"/>
</dbReference>
<dbReference type="SUPFAM" id="SSF48452">
    <property type="entry name" value="TPR-like"/>
    <property type="match status" value="1"/>
</dbReference>
<name>A0AA37RW30_9GAMM</name>
<evidence type="ECO:0000313" key="2">
    <source>
        <dbReference type="Proteomes" id="UP001161422"/>
    </source>
</evidence>